<feature type="compositionally biased region" description="Gly residues" evidence="2">
    <location>
        <begin position="1"/>
        <end position="13"/>
    </location>
</feature>
<dbReference type="SMART" id="SM00671">
    <property type="entry name" value="SEL1"/>
    <property type="match status" value="7"/>
</dbReference>
<dbReference type="InterPro" id="IPR051726">
    <property type="entry name" value="Chitin_Synth_Reg"/>
</dbReference>
<feature type="region of interest" description="Disordered" evidence="2">
    <location>
        <begin position="169"/>
        <end position="591"/>
    </location>
</feature>
<comment type="caution">
    <text evidence="3">The sequence shown here is derived from an EMBL/GenBank/DDBJ whole genome shotgun (WGS) entry which is preliminary data.</text>
</comment>
<dbReference type="Proteomes" id="UP000237481">
    <property type="component" value="Unassembled WGS sequence"/>
</dbReference>
<gene>
    <name evidence="3" type="ORF">TPAR_00841</name>
</gene>
<keyword evidence="4" id="KW-1185">Reference proteome</keyword>
<feature type="compositionally biased region" description="Pro residues" evidence="2">
    <location>
        <begin position="487"/>
        <end position="502"/>
    </location>
</feature>
<feature type="compositionally biased region" description="Polar residues" evidence="2">
    <location>
        <begin position="221"/>
        <end position="231"/>
    </location>
</feature>
<feature type="compositionally biased region" description="Polar residues" evidence="2">
    <location>
        <begin position="516"/>
        <end position="531"/>
    </location>
</feature>
<evidence type="ECO:0000256" key="2">
    <source>
        <dbReference type="SAM" id="MobiDB-lite"/>
    </source>
</evidence>
<proteinExistence type="predicted"/>
<dbReference type="Pfam" id="PF08238">
    <property type="entry name" value="Sel1"/>
    <property type="match status" value="7"/>
</dbReference>
<name>A0A2S4L966_9HYPO</name>
<sequence>MAYGGYGGGGGGQRQYDDPAASRPAPRGYNDRPPPTRQYGAQQPFDDYHDGYRYSDQDAGYGQDHGQQYQGYDQAQGQPSPQDCFWAGPGRAGRPMPPGGRGGPIARSATADGHRGGPYPHRGRGTGPGQPRGAGGPGRGGGPAGPYAADSDHGERLCHKFSSELLLTLYSSPAGRRPPMNNGPPGSREPAYGMDQDLTGQMSGMSLNGHRSRGHQEGRMSSESYSGQTGYPTRPADGGRGPPPRDYPPHGYGEPRQGPPPEQAAGGYGAFGDYNSGPHGAPRDDFGPPSRSMTMPVNDSARHNLPPLQRMDTMPYNGPAGRGVPQRPSTATGSRPPPQRTYPNAQGPPQDPYGGAYGDGHGYGHEPAPSVGDAFDPYYDNPGMSNPEYGSQAQPNRSSLPDFDATAPQRRRGSFEQTMRPGPEQPHPGPHQTPRLHHAKSEANVREPQAAVFEMAGDIPSVPPVPQIKPYQPEFAEGYGAPGGYEPMPPPPRGPSAPPGPGNGPRSGGFPGSDGLSRTGTGLSKSSNADSLPSHPAPVRPGLMANSMVSLTDRPPPVRNYSGVSQSAPMQPQPPQQQLPQGQQQRMVTRAGHQVPEVAPIEEPVTPQELERLRMVIKGNANDQESALRLAKKLIEAGDILAPKLPDPKQRARARERYLMDAHKILKKLSNAQNQEAMFIMADGLGKGLLGHEPDNKEAFTVYQSAAKLGHAAAAYRTAVCCEIGHEEGGGTRKDPLKAMQWYKRAATLGDPPAMYKVGMILLKGLLGQPRNPREAVGWLKRAAERADTENPHALHELGLLYESAQPNDAIIRDERYALKLFQQAAELGYKFSQFRLGCVFEYGLMGCPIDPRQSIYWYSKAATQEEHQSELALSGWYLTGSEGVLGQSDTEAYLWARKAAVAGLSKAEYAMGYFTEVGIGVPANLEDAKRWYWRAAAQDFPKARDRLEDLKRAGKNGHPRQRERISRSRIEKQQEGECSVM</sequence>
<dbReference type="SUPFAM" id="SSF81901">
    <property type="entry name" value="HCP-like"/>
    <property type="match status" value="2"/>
</dbReference>
<protein>
    <submittedName>
        <fullName evidence="3">Chitin synthase activator (Chs3)</fullName>
    </submittedName>
</protein>
<feature type="compositionally biased region" description="Basic and acidic residues" evidence="2">
    <location>
        <begin position="961"/>
        <end position="976"/>
    </location>
</feature>
<feature type="compositionally biased region" description="Basic and acidic residues" evidence="2">
    <location>
        <begin position="46"/>
        <end position="56"/>
    </location>
</feature>
<feature type="compositionally biased region" description="Low complexity" evidence="2">
    <location>
        <begin position="57"/>
        <end position="78"/>
    </location>
</feature>
<reference evidence="3 4" key="1">
    <citation type="submission" date="2018-01" db="EMBL/GenBank/DDBJ databases">
        <title>Harnessing the power of phylogenomics to disentangle the directionality and signatures of interkingdom host jumping in the parasitic fungal genus Tolypocladium.</title>
        <authorList>
            <person name="Quandt C.A."/>
            <person name="Patterson W."/>
            <person name="Spatafora J.W."/>
        </authorList>
    </citation>
    <scope>NUCLEOTIDE SEQUENCE [LARGE SCALE GENOMIC DNA]</scope>
    <source>
        <strain evidence="3 4">NRBC 100945</strain>
    </source>
</reference>
<dbReference type="PANTHER" id="PTHR46430:SF3">
    <property type="entry name" value="ACTIVATOR OF C KINASE PROTEIN 1"/>
    <property type="match status" value="1"/>
</dbReference>
<evidence type="ECO:0000256" key="1">
    <source>
        <dbReference type="ARBA" id="ARBA00022737"/>
    </source>
</evidence>
<accession>A0A2S4L966</accession>
<evidence type="ECO:0000313" key="3">
    <source>
        <dbReference type="EMBL" id="POR38959.1"/>
    </source>
</evidence>
<dbReference type="STRING" id="94208.A0A2S4L966"/>
<feature type="compositionally biased region" description="Low complexity" evidence="2">
    <location>
        <begin position="173"/>
        <end position="188"/>
    </location>
</feature>
<dbReference type="AlphaFoldDB" id="A0A2S4L966"/>
<feature type="compositionally biased region" description="Gly residues" evidence="2">
    <location>
        <begin position="503"/>
        <end position="512"/>
    </location>
</feature>
<organism evidence="3 4">
    <name type="scientific">Tolypocladium paradoxum</name>
    <dbReference type="NCBI Taxonomy" id="94208"/>
    <lineage>
        <taxon>Eukaryota</taxon>
        <taxon>Fungi</taxon>
        <taxon>Dikarya</taxon>
        <taxon>Ascomycota</taxon>
        <taxon>Pezizomycotina</taxon>
        <taxon>Sordariomycetes</taxon>
        <taxon>Hypocreomycetidae</taxon>
        <taxon>Hypocreales</taxon>
        <taxon>Ophiocordycipitaceae</taxon>
        <taxon>Tolypocladium</taxon>
    </lineage>
</organism>
<dbReference type="Gene3D" id="1.25.40.10">
    <property type="entry name" value="Tetratricopeptide repeat domain"/>
    <property type="match status" value="2"/>
</dbReference>
<dbReference type="InterPro" id="IPR011990">
    <property type="entry name" value="TPR-like_helical_dom_sf"/>
</dbReference>
<feature type="compositionally biased region" description="Gly residues" evidence="2">
    <location>
        <begin position="125"/>
        <end position="144"/>
    </location>
</feature>
<feature type="region of interest" description="Disordered" evidence="2">
    <location>
        <begin position="1"/>
        <end position="156"/>
    </location>
</feature>
<dbReference type="InterPro" id="IPR006597">
    <property type="entry name" value="Sel1-like"/>
</dbReference>
<dbReference type="OrthoDB" id="272077at2759"/>
<dbReference type="EMBL" id="PKSG01000084">
    <property type="protein sequence ID" value="POR38959.1"/>
    <property type="molecule type" value="Genomic_DNA"/>
</dbReference>
<evidence type="ECO:0000313" key="4">
    <source>
        <dbReference type="Proteomes" id="UP000237481"/>
    </source>
</evidence>
<dbReference type="PANTHER" id="PTHR46430">
    <property type="entry name" value="PROTEIN SKT5-RELATED"/>
    <property type="match status" value="1"/>
</dbReference>
<keyword evidence="1" id="KW-0677">Repeat</keyword>
<feature type="region of interest" description="Disordered" evidence="2">
    <location>
        <begin position="951"/>
        <end position="982"/>
    </location>
</feature>
<feature type="compositionally biased region" description="Polar residues" evidence="2">
    <location>
        <begin position="388"/>
        <end position="399"/>
    </location>
</feature>